<comment type="cofactor">
    <cofactor evidence="1">
        <name>[4Fe-4S] cluster</name>
        <dbReference type="ChEBI" id="CHEBI:49883"/>
    </cofactor>
</comment>
<organism evidence="8 9">
    <name type="scientific">Tissierella praeacuta DSM 18095</name>
    <dbReference type="NCBI Taxonomy" id="1123404"/>
    <lineage>
        <taxon>Bacteria</taxon>
        <taxon>Bacillati</taxon>
        <taxon>Bacillota</taxon>
        <taxon>Tissierellia</taxon>
        <taxon>Tissierellales</taxon>
        <taxon>Tissierellaceae</taxon>
        <taxon>Tissierella</taxon>
    </lineage>
</organism>
<dbReference type="SMART" id="SM00729">
    <property type="entry name" value="Elp3"/>
    <property type="match status" value="1"/>
</dbReference>
<evidence type="ECO:0000259" key="7">
    <source>
        <dbReference type="PROSITE" id="PS51918"/>
    </source>
</evidence>
<gene>
    <name evidence="8" type="ORF">SAMN02745784_00820</name>
</gene>
<evidence type="ECO:0000256" key="1">
    <source>
        <dbReference type="ARBA" id="ARBA00001966"/>
    </source>
</evidence>
<dbReference type="InterPro" id="IPR032432">
    <property type="entry name" value="Radical_SAM_C"/>
</dbReference>
<keyword evidence="4" id="KW-0479">Metal-binding</keyword>
<dbReference type="PANTHER" id="PTHR11135:SF1">
    <property type="entry name" value="PROTEIN YHCC"/>
    <property type="match status" value="1"/>
</dbReference>
<keyword evidence="5" id="KW-0408">Iron</keyword>
<dbReference type="InterPro" id="IPR023404">
    <property type="entry name" value="rSAM_horseshoe"/>
</dbReference>
<dbReference type="CDD" id="cd01335">
    <property type="entry name" value="Radical_SAM"/>
    <property type="match status" value="1"/>
</dbReference>
<evidence type="ECO:0000313" key="8">
    <source>
        <dbReference type="EMBL" id="SHE47181.1"/>
    </source>
</evidence>
<name>A0A1M4TRT2_9FIRM</name>
<sequence length="306" mass="35507">MSKRYNTLNEELRREFGGKVMKLSLDGGFTCPNRDGKVGTKGCIFCSEEGSGEFAGSRLVSLEEQVKEQKKLLSKKWDTDKYIIYFQNFTNTYGTIEKLKRLYYDAIDIEGVVGLAIATRPDCLGEETLELLSKLNKETYLWVELGLQTIHEKSARFIRRGYPLFIYDEAIKNLKDRNIKVVTHIILGLPDESKEEMLDTVKYVGNTNTWGIKLHSLYIQRDTDLFDYYMKNPFSIMSREEYIVLVADAIELLPKDMVIHRVTGDGKKELLYEPKWTLDKLRVLSMLDKELKLRNSHQGKNKIENF</sequence>
<dbReference type="InterPro" id="IPR007197">
    <property type="entry name" value="rSAM"/>
</dbReference>
<keyword evidence="9" id="KW-1185">Reference proteome</keyword>
<evidence type="ECO:0000256" key="4">
    <source>
        <dbReference type="ARBA" id="ARBA00022723"/>
    </source>
</evidence>
<dbReference type="InterPro" id="IPR006638">
    <property type="entry name" value="Elp3/MiaA/NifB-like_rSAM"/>
</dbReference>
<dbReference type="Proteomes" id="UP000184114">
    <property type="component" value="Unassembled WGS sequence"/>
</dbReference>
<evidence type="ECO:0000256" key="2">
    <source>
        <dbReference type="ARBA" id="ARBA00022485"/>
    </source>
</evidence>
<keyword evidence="2" id="KW-0004">4Fe-4S</keyword>
<proteinExistence type="predicted"/>
<dbReference type="STRING" id="1123404.SAMN02745784_00820"/>
<dbReference type="Pfam" id="PF04055">
    <property type="entry name" value="Radical_SAM"/>
    <property type="match status" value="1"/>
</dbReference>
<dbReference type="InterPro" id="IPR058240">
    <property type="entry name" value="rSAM_sf"/>
</dbReference>
<dbReference type="AlphaFoldDB" id="A0A1M4TRT2"/>
<dbReference type="PANTHER" id="PTHR11135">
    <property type="entry name" value="HISTONE ACETYLTRANSFERASE-RELATED"/>
    <property type="match status" value="1"/>
</dbReference>
<dbReference type="RefSeq" id="WP_072973400.1">
    <property type="nucleotide sequence ID" value="NZ_FQTY01000002.1"/>
</dbReference>
<dbReference type="GO" id="GO:0051539">
    <property type="term" value="F:4 iron, 4 sulfur cluster binding"/>
    <property type="evidence" value="ECO:0007669"/>
    <property type="project" value="UniProtKB-KW"/>
</dbReference>
<keyword evidence="6" id="KW-0411">Iron-sulfur</keyword>
<evidence type="ECO:0000256" key="5">
    <source>
        <dbReference type="ARBA" id="ARBA00023004"/>
    </source>
</evidence>
<dbReference type="GO" id="GO:0003824">
    <property type="term" value="F:catalytic activity"/>
    <property type="evidence" value="ECO:0007669"/>
    <property type="project" value="InterPro"/>
</dbReference>
<dbReference type="SFLD" id="SFLDS00029">
    <property type="entry name" value="Radical_SAM"/>
    <property type="match status" value="1"/>
</dbReference>
<keyword evidence="3" id="KW-0949">S-adenosyl-L-methionine</keyword>
<dbReference type="SUPFAM" id="SSF102114">
    <property type="entry name" value="Radical SAM enzymes"/>
    <property type="match status" value="1"/>
</dbReference>
<dbReference type="Gene3D" id="3.80.30.20">
    <property type="entry name" value="tm_1862 like domain"/>
    <property type="match status" value="1"/>
</dbReference>
<dbReference type="EMBL" id="FQTY01000002">
    <property type="protein sequence ID" value="SHE47181.1"/>
    <property type="molecule type" value="Genomic_DNA"/>
</dbReference>
<dbReference type="InterPro" id="IPR005911">
    <property type="entry name" value="YhcC-like"/>
</dbReference>
<dbReference type="NCBIfam" id="TIGR01212">
    <property type="entry name" value="TIGR01212 family radical SAM protein"/>
    <property type="match status" value="1"/>
</dbReference>
<dbReference type="Pfam" id="PF16199">
    <property type="entry name" value="Radical_SAM_C"/>
    <property type="match status" value="1"/>
</dbReference>
<dbReference type="PROSITE" id="PS51918">
    <property type="entry name" value="RADICAL_SAM"/>
    <property type="match status" value="1"/>
</dbReference>
<dbReference type="SFLD" id="SFLDG01091">
    <property type="entry name" value="uncharacterized_CHP01210-like"/>
    <property type="match status" value="1"/>
</dbReference>
<evidence type="ECO:0000256" key="3">
    <source>
        <dbReference type="ARBA" id="ARBA00022691"/>
    </source>
</evidence>
<dbReference type="InterPro" id="IPR039661">
    <property type="entry name" value="ELP3"/>
</dbReference>
<accession>A0A1M4TRT2</accession>
<evidence type="ECO:0000313" key="9">
    <source>
        <dbReference type="Proteomes" id="UP000184114"/>
    </source>
</evidence>
<protein>
    <recommendedName>
        <fullName evidence="7">Radical SAM core domain-containing protein</fullName>
    </recommendedName>
</protein>
<feature type="domain" description="Radical SAM core" evidence="7">
    <location>
        <begin position="15"/>
        <end position="255"/>
    </location>
</feature>
<dbReference type="SFLD" id="SFLDG01086">
    <property type="entry name" value="elongater_protein-like"/>
    <property type="match status" value="1"/>
</dbReference>
<dbReference type="GO" id="GO:0046872">
    <property type="term" value="F:metal ion binding"/>
    <property type="evidence" value="ECO:0007669"/>
    <property type="project" value="UniProtKB-KW"/>
</dbReference>
<evidence type="ECO:0000256" key="6">
    <source>
        <dbReference type="ARBA" id="ARBA00023014"/>
    </source>
</evidence>
<dbReference type="GeneID" id="90996337"/>
<reference evidence="9" key="1">
    <citation type="submission" date="2016-11" db="EMBL/GenBank/DDBJ databases">
        <authorList>
            <person name="Varghese N."/>
            <person name="Submissions S."/>
        </authorList>
    </citation>
    <scope>NUCLEOTIDE SEQUENCE [LARGE SCALE GENOMIC DNA]</scope>
    <source>
        <strain evidence="9">DSM 18095</strain>
    </source>
</reference>